<reference evidence="11" key="2">
    <citation type="submission" date="2020-08" db="EMBL/GenBank/DDBJ databases">
        <authorList>
            <person name="Lai Q."/>
        </authorList>
    </citation>
    <scope>NUCLEOTIDE SEQUENCE</scope>
    <source>
        <strain evidence="11">S27-2</strain>
    </source>
</reference>
<dbReference type="RefSeq" id="WP_186506332.1">
    <property type="nucleotide sequence ID" value="NZ_JACNEP010000005.1"/>
</dbReference>
<dbReference type="Pfam" id="PF01203">
    <property type="entry name" value="T2SSN"/>
    <property type="match status" value="1"/>
</dbReference>
<evidence type="ECO:0000256" key="10">
    <source>
        <dbReference type="ARBA" id="ARBA00030772"/>
    </source>
</evidence>
<dbReference type="AlphaFoldDB" id="A0A8J6IUI2"/>
<keyword evidence="4" id="KW-0813">Transport</keyword>
<gene>
    <name evidence="11" type="ORF">H8B19_08290</name>
</gene>
<evidence type="ECO:0000313" key="11">
    <source>
        <dbReference type="EMBL" id="MBC3765873.1"/>
    </source>
</evidence>
<evidence type="ECO:0000256" key="1">
    <source>
        <dbReference type="ARBA" id="ARBA00004533"/>
    </source>
</evidence>
<dbReference type="InterPro" id="IPR000645">
    <property type="entry name" value="T2SS_GspN_CS"/>
</dbReference>
<dbReference type="GO" id="GO:0005886">
    <property type="term" value="C:plasma membrane"/>
    <property type="evidence" value="ECO:0007669"/>
    <property type="project" value="UniProtKB-SubCell"/>
</dbReference>
<organism evidence="11 12">
    <name type="scientific">Neptunicella marina</name>
    <dbReference type="NCBI Taxonomy" id="2125989"/>
    <lineage>
        <taxon>Bacteria</taxon>
        <taxon>Pseudomonadati</taxon>
        <taxon>Pseudomonadota</taxon>
        <taxon>Gammaproteobacteria</taxon>
        <taxon>Alteromonadales</taxon>
        <taxon>Alteromonadaceae</taxon>
        <taxon>Neptunicella</taxon>
    </lineage>
</organism>
<keyword evidence="5" id="KW-1003">Cell membrane</keyword>
<evidence type="ECO:0000256" key="8">
    <source>
        <dbReference type="ARBA" id="ARBA00022927"/>
    </source>
</evidence>
<proteinExistence type="inferred from homology"/>
<reference evidence="11" key="1">
    <citation type="journal article" date="2018" name="Int. J. Syst. Evol. Microbiol.">
        <title>Neptunicella marina gen. nov., sp. nov., isolated from surface seawater.</title>
        <authorList>
            <person name="Liu X."/>
            <person name="Lai Q."/>
            <person name="Du Y."/>
            <person name="Zhang X."/>
            <person name="Liu Z."/>
            <person name="Sun F."/>
            <person name="Shao Z."/>
        </authorList>
    </citation>
    <scope>NUCLEOTIDE SEQUENCE</scope>
    <source>
        <strain evidence="11">S27-2</strain>
    </source>
</reference>
<accession>A0A8J6IUI2</accession>
<evidence type="ECO:0000256" key="2">
    <source>
        <dbReference type="ARBA" id="ARBA00007208"/>
    </source>
</evidence>
<evidence type="ECO:0000256" key="5">
    <source>
        <dbReference type="ARBA" id="ARBA00022475"/>
    </source>
</evidence>
<dbReference type="EMBL" id="JACNEP010000005">
    <property type="protein sequence ID" value="MBC3765873.1"/>
    <property type="molecule type" value="Genomic_DNA"/>
</dbReference>
<evidence type="ECO:0000256" key="4">
    <source>
        <dbReference type="ARBA" id="ARBA00022448"/>
    </source>
</evidence>
<keyword evidence="12" id="KW-1185">Reference proteome</keyword>
<keyword evidence="7" id="KW-0812">Transmembrane</keyword>
<dbReference type="GO" id="GO:0015628">
    <property type="term" value="P:protein secretion by the type II secretion system"/>
    <property type="evidence" value="ECO:0007669"/>
    <property type="project" value="InterPro"/>
</dbReference>
<comment type="subcellular location">
    <subcellularLocation>
        <location evidence="1">Cell inner membrane</location>
    </subcellularLocation>
</comment>
<dbReference type="PROSITE" id="PS01142">
    <property type="entry name" value="T2SP_N"/>
    <property type="match status" value="1"/>
</dbReference>
<evidence type="ECO:0000256" key="7">
    <source>
        <dbReference type="ARBA" id="ARBA00022692"/>
    </source>
</evidence>
<comment type="similarity">
    <text evidence="2">Belongs to the GSP N family.</text>
</comment>
<name>A0A8J6IUI2_9ALTE</name>
<evidence type="ECO:0000256" key="9">
    <source>
        <dbReference type="ARBA" id="ARBA00023136"/>
    </source>
</evidence>
<comment type="caution">
    <text evidence="11">The sequence shown here is derived from an EMBL/GenBank/DDBJ whole genome shotgun (WGS) entry which is preliminary data.</text>
</comment>
<evidence type="ECO:0000256" key="3">
    <source>
        <dbReference type="ARBA" id="ARBA00021563"/>
    </source>
</evidence>
<keyword evidence="8" id="KW-0653">Protein transport</keyword>
<keyword evidence="6" id="KW-0997">Cell inner membrane</keyword>
<protein>
    <recommendedName>
        <fullName evidence="3">Type II secretion system protein N</fullName>
    </recommendedName>
    <alternativeName>
        <fullName evidence="10">General secretion pathway protein N</fullName>
    </alternativeName>
</protein>
<dbReference type="Proteomes" id="UP000601768">
    <property type="component" value="Unassembled WGS sequence"/>
</dbReference>
<keyword evidence="9" id="KW-0472">Membrane</keyword>
<dbReference type="GO" id="GO:0015627">
    <property type="term" value="C:type II protein secretion system complex"/>
    <property type="evidence" value="ECO:0007669"/>
    <property type="project" value="InterPro"/>
</dbReference>
<evidence type="ECO:0000256" key="6">
    <source>
        <dbReference type="ARBA" id="ARBA00022519"/>
    </source>
</evidence>
<sequence length="247" mass="26796">MKRVVLTSLLCLLVYCVFLVAHFPARQALGLVDLPANLQINGVSGTLWQGNIQQVAYQGIPLDDINWTLDTLPLLWGTASLNLTAGNIRDADIISLKSALSLSSDRIQAENLQLYVPVNMVLGQLPIPLPVNADGRFKVQIAELDYQQGCQTLSGSGQWLNAKVAGTQGPIDMGTFSARLACQQKNIRITVDPNNRLAFDANAFITPNGQFSINGKFKPDASLPAEVHQAAALFGRANSDGYYSINW</sequence>
<dbReference type="InterPro" id="IPR022792">
    <property type="entry name" value="T2SS_protein-GspN"/>
</dbReference>
<evidence type="ECO:0000313" key="12">
    <source>
        <dbReference type="Proteomes" id="UP000601768"/>
    </source>
</evidence>